<sequence>MKTCPVVHFEMPYKDGEKTAEFYKRAFGWQMSQMDEKMGNYILAGTTEVDEHMMPKKPGAINGGFYPASADDPSSMYPSVTIGVDDIKQSIEDVKKAGGNVLGEPVMIPGVGWYVKFYDPNKNCASMLEPTR</sequence>
<name>A0A317JRM7_9BACT</name>
<dbReference type="InterPro" id="IPR004360">
    <property type="entry name" value="Glyas_Fos-R_dOase_dom"/>
</dbReference>
<dbReference type="InterPro" id="IPR052164">
    <property type="entry name" value="Anthracycline_SecMetBiosynth"/>
</dbReference>
<evidence type="ECO:0000313" key="3">
    <source>
        <dbReference type="Proteomes" id="UP000246104"/>
    </source>
</evidence>
<reference evidence="2 3" key="1">
    <citation type="submission" date="2018-02" db="EMBL/GenBank/DDBJ databases">
        <title>Genomic Reconstructions from Amazon Rainforest and Pasture Soil Reveal Novel Insights into the Physiology of Candidate Phyla in Tropical Sites.</title>
        <authorList>
            <person name="Kroeger M.E."/>
            <person name="Delmont T."/>
            <person name="Eren A.M."/>
            <person name="Guo J."/>
            <person name="Meyer K.M."/>
            <person name="Khan K."/>
            <person name="Rodrigues J.L.M."/>
            <person name="Bohannan B.J.M."/>
            <person name="Tringe S."/>
            <person name="Borges C.D."/>
            <person name="Tiedje J."/>
            <person name="Tsai S.M."/>
            <person name="Nusslein K."/>
        </authorList>
    </citation>
    <scope>NUCLEOTIDE SEQUENCE [LARGE SCALE GENOMIC DNA]</scope>
    <source>
        <strain evidence="2">Amazon FNV 2010 28 9</strain>
    </source>
</reference>
<protein>
    <submittedName>
        <fullName evidence="2">Glyoxalase</fullName>
    </submittedName>
</protein>
<dbReference type="SUPFAM" id="SSF54593">
    <property type="entry name" value="Glyoxalase/Bleomycin resistance protein/Dihydroxybiphenyl dioxygenase"/>
    <property type="match status" value="1"/>
</dbReference>
<evidence type="ECO:0000313" key="2">
    <source>
        <dbReference type="EMBL" id="PWU23532.1"/>
    </source>
</evidence>
<dbReference type="Gene3D" id="3.10.180.10">
    <property type="entry name" value="2,3-Dihydroxybiphenyl 1,2-Dioxygenase, domain 1"/>
    <property type="match status" value="1"/>
</dbReference>
<dbReference type="Proteomes" id="UP000246104">
    <property type="component" value="Unassembled WGS sequence"/>
</dbReference>
<feature type="domain" description="Glyoxalase/fosfomycin resistance/dioxygenase" evidence="1">
    <location>
        <begin position="7"/>
        <end position="122"/>
    </location>
</feature>
<gene>
    <name evidence="2" type="ORF">C5B42_02680</name>
</gene>
<dbReference type="Pfam" id="PF00903">
    <property type="entry name" value="Glyoxalase"/>
    <property type="match status" value="1"/>
</dbReference>
<evidence type="ECO:0000259" key="1">
    <source>
        <dbReference type="Pfam" id="PF00903"/>
    </source>
</evidence>
<accession>A0A317JRM7</accession>
<dbReference type="EMBL" id="PSRQ01000031">
    <property type="protein sequence ID" value="PWU23532.1"/>
    <property type="molecule type" value="Genomic_DNA"/>
</dbReference>
<dbReference type="PANTHER" id="PTHR33993">
    <property type="entry name" value="GLYOXALASE-RELATED"/>
    <property type="match status" value="1"/>
</dbReference>
<dbReference type="AlphaFoldDB" id="A0A317JRM7"/>
<dbReference type="InterPro" id="IPR029068">
    <property type="entry name" value="Glyas_Bleomycin-R_OHBP_Dase"/>
</dbReference>
<proteinExistence type="predicted"/>
<comment type="caution">
    <text evidence="2">The sequence shown here is derived from an EMBL/GenBank/DDBJ whole genome shotgun (WGS) entry which is preliminary data.</text>
</comment>
<organism evidence="2 3">
    <name type="scientific">Candidatus Cerribacteria bacterium 'Amazon FNV 2010 28 9'</name>
    <dbReference type="NCBI Taxonomy" id="2081795"/>
    <lineage>
        <taxon>Bacteria</taxon>
        <taxon>Candidatus Cerribacteria</taxon>
    </lineage>
</organism>
<dbReference type="PANTHER" id="PTHR33993:SF2">
    <property type="entry name" value="VOC DOMAIN-CONTAINING PROTEIN"/>
    <property type="match status" value="1"/>
</dbReference>